<organism evidence="1 2">
    <name type="scientific">Mycetomoellerius zeteki</name>
    <dbReference type="NCBI Taxonomy" id="64791"/>
    <lineage>
        <taxon>Eukaryota</taxon>
        <taxon>Metazoa</taxon>
        <taxon>Ecdysozoa</taxon>
        <taxon>Arthropoda</taxon>
        <taxon>Hexapoda</taxon>
        <taxon>Insecta</taxon>
        <taxon>Pterygota</taxon>
        <taxon>Neoptera</taxon>
        <taxon>Endopterygota</taxon>
        <taxon>Hymenoptera</taxon>
        <taxon>Apocrita</taxon>
        <taxon>Aculeata</taxon>
        <taxon>Formicoidea</taxon>
        <taxon>Formicidae</taxon>
        <taxon>Myrmicinae</taxon>
        <taxon>Mycetomoellerius</taxon>
    </lineage>
</organism>
<dbReference type="EMBL" id="KQ982558">
    <property type="protein sequence ID" value="KYQ54996.1"/>
    <property type="molecule type" value="Genomic_DNA"/>
</dbReference>
<dbReference type="Proteomes" id="UP000075809">
    <property type="component" value="Unassembled WGS sequence"/>
</dbReference>
<dbReference type="GO" id="GO:0003676">
    <property type="term" value="F:nucleic acid binding"/>
    <property type="evidence" value="ECO:0007669"/>
    <property type="project" value="InterPro"/>
</dbReference>
<dbReference type="InterPro" id="IPR036397">
    <property type="entry name" value="RNaseH_sf"/>
</dbReference>
<keyword evidence="2" id="KW-1185">Reference proteome</keyword>
<evidence type="ECO:0000313" key="2">
    <source>
        <dbReference type="Proteomes" id="UP000075809"/>
    </source>
</evidence>
<proteinExistence type="predicted"/>
<sequence>MALSLLSRFKKKDFLHKIVTGDEDFKGNDGTTTNLDGGGNSGLTTCRIKRHTGEASFPVLRRKNILTVTPDRALFAVIMCASHVRVRAVSYIRCALVGTEKCRGKKRFITTHWRPRLTKSKKWISPGERAPKKAKTVPSATVFWKNDGHCLGGKRFMSNEVNTETEAYFAEFDKSYFSEGLKKWQKRWEKCILLKGDYVEK</sequence>
<accession>A0A151X3H7</accession>
<evidence type="ECO:0000313" key="1">
    <source>
        <dbReference type="EMBL" id="KYQ54996.1"/>
    </source>
</evidence>
<gene>
    <name evidence="1" type="ORF">ALC60_06124</name>
</gene>
<name>A0A151X3H7_9HYME</name>
<protein>
    <submittedName>
        <fullName evidence="1">Uncharacterized protein</fullName>
    </submittedName>
</protein>
<reference evidence="1 2" key="1">
    <citation type="submission" date="2015-09" db="EMBL/GenBank/DDBJ databases">
        <title>Trachymyrmex zeteki WGS genome.</title>
        <authorList>
            <person name="Nygaard S."/>
            <person name="Hu H."/>
            <person name="Boomsma J."/>
            <person name="Zhang G."/>
        </authorList>
    </citation>
    <scope>NUCLEOTIDE SEQUENCE [LARGE SCALE GENOMIC DNA]</scope>
    <source>
        <strain evidence="1">Tzet28-1</strain>
        <tissue evidence="1">Whole body</tissue>
    </source>
</reference>
<dbReference type="Gene3D" id="3.30.420.10">
    <property type="entry name" value="Ribonuclease H-like superfamily/Ribonuclease H"/>
    <property type="match status" value="1"/>
</dbReference>
<dbReference type="AlphaFoldDB" id="A0A151X3H7"/>